<dbReference type="EMBL" id="AP028654">
    <property type="protein sequence ID" value="BEP29917.1"/>
    <property type="molecule type" value="Genomic_DNA"/>
</dbReference>
<dbReference type="Pfam" id="PF04327">
    <property type="entry name" value="Peptidase_Prp"/>
    <property type="match status" value="1"/>
</dbReference>
<sequence>MLRVTFLKEKDNILSFKIKGHASFAENGKDIVCSAISVLSQTTLASLLEIVKIDGIKYKMVNGYLSVDLPENMSEKEHYDSQIIIKTFMIGVEGVAKAYPNNVKLLIKVKEV</sequence>
<dbReference type="GO" id="GO:0006508">
    <property type="term" value="P:proteolysis"/>
    <property type="evidence" value="ECO:0007669"/>
    <property type="project" value="UniProtKB-KW"/>
</dbReference>
<dbReference type="CDD" id="cd16332">
    <property type="entry name" value="Prp-like"/>
    <property type="match status" value="1"/>
</dbReference>
<proteinExistence type="inferred from homology"/>
<dbReference type="InterPro" id="IPR007422">
    <property type="entry name" value="Peptidase_Prp"/>
</dbReference>
<organism evidence="7 8">
    <name type="scientific">Helicovermis profundi</name>
    <dbReference type="NCBI Taxonomy" id="3065157"/>
    <lineage>
        <taxon>Bacteria</taxon>
        <taxon>Bacillati</taxon>
        <taxon>Bacillota</taxon>
        <taxon>Clostridia</taxon>
        <taxon>Helicovermis</taxon>
    </lineage>
</organism>
<keyword evidence="3" id="KW-0378">Hydrolase</keyword>
<dbReference type="Proteomes" id="UP001321786">
    <property type="component" value="Chromosome"/>
</dbReference>
<comment type="similarity">
    <text evidence="5">Belongs to the Prp family.</text>
</comment>
<evidence type="ECO:0000256" key="2">
    <source>
        <dbReference type="ARBA" id="ARBA00022670"/>
    </source>
</evidence>
<keyword evidence="2 7" id="KW-0645">Protease</keyword>
<name>A0AAU9EAV3_9FIRM</name>
<evidence type="ECO:0000256" key="4">
    <source>
        <dbReference type="ARBA" id="ARBA00022807"/>
    </source>
</evidence>
<dbReference type="PANTHER" id="PTHR39178:SF1">
    <property type="entry name" value="RIBOSOMAL-PROCESSING CYSTEINE PROTEASE PRP"/>
    <property type="match status" value="1"/>
</dbReference>
<evidence type="ECO:0000313" key="8">
    <source>
        <dbReference type="Proteomes" id="UP001321786"/>
    </source>
</evidence>
<evidence type="ECO:0000256" key="5">
    <source>
        <dbReference type="ARBA" id="ARBA00044503"/>
    </source>
</evidence>
<dbReference type="KEGG" id="hprf:HLPR_22480"/>
<evidence type="ECO:0000256" key="1">
    <source>
        <dbReference type="ARBA" id="ARBA00022517"/>
    </source>
</evidence>
<evidence type="ECO:0000313" key="7">
    <source>
        <dbReference type="EMBL" id="BEP29917.1"/>
    </source>
</evidence>
<dbReference type="AlphaFoldDB" id="A0AAU9EAV3"/>
<dbReference type="GO" id="GO:0042254">
    <property type="term" value="P:ribosome biogenesis"/>
    <property type="evidence" value="ECO:0007669"/>
    <property type="project" value="UniProtKB-KW"/>
</dbReference>
<keyword evidence="1" id="KW-0690">Ribosome biogenesis</keyword>
<dbReference type="SUPFAM" id="SSF118010">
    <property type="entry name" value="TM1457-like"/>
    <property type="match status" value="1"/>
</dbReference>
<keyword evidence="4" id="KW-0788">Thiol protease</keyword>
<dbReference type="RefSeq" id="WP_338535527.1">
    <property type="nucleotide sequence ID" value="NZ_AP028654.1"/>
</dbReference>
<keyword evidence="8" id="KW-1185">Reference proteome</keyword>
<dbReference type="GO" id="GO:0008234">
    <property type="term" value="F:cysteine-type peptidase activity"/>
    <property type="evidence" value="ECO:0007669"/>
    <property type="project" value="UniProtKB-KW"/>
</dbReference>
<dbReference type="PANTHER" id="PTHR39178">
    <property type="entry name" value="HYPOTHETICAL RIBOSOME-ASSOCIATED PROTEIN"/>
    <property type="match status" value="1"/>
</dbReference>
<evidence type="ECO:0000256" key="3">
    <source>
        <dbReference type="ARBA" id="ARBA00022801"/>
    </source>
</evidence>
<reference evidence="7 8" key="1">
    <citation type="submission" date="2023-08" db="EMBL/GenBank/DDBJ databases">
        <title>Helicovermis profunda gen. nov., sp. nov., a novel mesophilic, fermentative bacterium within the Bacillota from a deep-sea hydrothermal vent chimney.</title>
        <authorList>
            <person name="Miyazaki U."/>
            <person name="Mizutani D."/>
            <person name="Hashimoto Y."/>
            <person name="Tame A."/>
            <person name="Sawayama S."/>
            <person name="Miyazaki J."/>
            <person name="Takai K."/>
            <person name="Nakagawa S."/>
        </authorList>
    </citation>
    <scope>NUCLEOTIDE SEQUENCE [LARGE SCALE GENOMIC DNA]</scope>
    <source>
        <strain evidence="7 8">S502</strain>
    </source>
</reference>
<accession>A0AAU9EAV3</accession>
<gene>
    <name evidence="7" type="ORF">HLPR_22480</name>
</gene>
<protein>
    <recommendedName>
        <fullName evidence="6">Ribosomal processing cysteine protease Prp</fullName>
    </recommendedName>
</protein>
<evidence type="ECO:0000256" key="6">
    <source>
        <dbReference type="ARBA" id="ARBA00044538"/>
    </source>
</evidence>
<dbReference type="InterPro" id="IPR036764">
    <property type="entry name" value="Peptidase_Prp_sf"/>
</dbReference>
<dbReference type="Gene3D" id="3.30.70.1490">
    <property type="entry name" value="Cysteine protease Prp"/>
    <property type="match status" value="1"/>
</dbReference>